<evidence type="ECO:0000256" key="1">
    <source>
        <dbReference type="SAM" id="MobiDB-lite"/>
    </source>
</evidence>
<gene>
    <name evidence="2" type="ORF">ABID26_000096</name>
</gene>
<dbReference type="EMBL" id="JBEPLM010000001">
    <property type="protein sequence ID" value="MET3590717.1"/>
    <property type="molecule type" value="Genomic_DNA"/>
</dbReference>
<evidence type="ECO:0000313" key="2">
    <source>
        <dbReference type="EMBL" id="MET3590717.1"/>
    </source>
</evidence>
<feature type="region of interest" description="Disordered" evidence="1">
    <location>
        <begin position="1"/>
        <end position="20"/>
    </location>
</feature>
<dbReference type="Proteomes" id="UP001549036">
    <property type="component" value="Unassembled WGS sequence"/>
</dbReference>
<protein>
    <recommendedName>
        <fullName evidence="4">DUF3606 domain-containing protein</fullName>
    </recommendedName>
</protein>
<comment type="caution">
    <text evidence="2">The sequence shown here is derived from an EMBL/GenBank/DDBJ whole genome shotgun (WGS) entry which is preliminary data.</text>
</comment>
<proteinExistence type="predicted"/>
<keyword evidence="3" id="KW-1185">Reference proteome</keyword>
<organism evidence="2 3">
    <name type="scientific">Mesorhizobium shonense</name>
    <dbReference type="NCBI Taxonomy" id="1209948"/>
    <lineage>
        <taxon>Bacteria</taxon>
        <taxon>Pseudomonadati</taxon>
        <taxon>Pseudomonadota</taxon>
        <taxon>Alphaproteobacteria</taxon>
        <taxon>Hyphomicrobiales</taxon>
        <taxon>Phyllobacteriaceae</taxon>
        <taxon>Mesorhizobium</taxon>
    </lineage>
</organism>
<evidence type="ECO:0000313" key="3">
    <source>
        <dbReference type="Proteomes" id="UP001549036"/>
    </source>
</evidence>
<accession>A0ABV2HK63</accession>
<name>A0ABV2HK63_9HYPH</name>
<reference evidence="2 3" key="1">
    <citation type="submission" date="2024-06" db="EMBL/GenBank/DDBJ databases">
        <title>Genomic Encyclopedia of Type Strains, Phase IV (KMG-IV): sequencing the most valuable type-strain genomes for metagenomic binning, comparative biology and taxonomic classification.</title>
        <authorList>
            <person name="Goeker M."/>
        </authorList>
    </citation>
    <scope>NUCLEOTIDE SEQUENCE [LARGE SCALE GENOMIC DNA]</scope>
    <source>
        <strain evidence="2 3">DSM 29846</strain>
    </source>
</reference>
<sequence length="128" mass="14151">MTARSGLPSESKGGSIGGIAAMHPESANVENRSACHWPLWQQPAGISIRTLTFDATFSVPSWFLLGRIRHMREHVGDGSQVRTDDKQLVALLKEKAGISEAEACKLIKEVGHDRHSLLREARFLKARH</sequence>
<evidence type="ECO:0008006" key="4">
    <source>
        <dbReference type="Google" id="ProtNLM"/>
    </source>
</evidence>